<dbReference type="SMART" id="SM00849">
    <property type="entry name" value="Lactamase_B"/>
    <property type="match status" value="1"/>
</dbReference>
<dbReference type="EMBL" id="LILC01000007">
    <property type="protein sequence ID" value="KOO47664.1"/>
    <property type="molecule type" value="Genomic_DNA"/>
</dbReference>
<dbReference type="STRING" id="284581.AMD01_06445"/>
<dbReference type="InterPro" id="IPR001279">
    <property type="entry name" value="Metallo-B-lactamas"/>
</dbReference>
<name>A0A0M0L9F0_9BACI</name>
<protein>
    <submittedName>
        <fullName evidence="2">Hydrolase glyoxylase</fullName>
    </submittedName>
</protein>
<sequence>MLQFRGKGLSVFESVLFKTTSSVIETEDLVAVVDPTWLPFEIAEIKDHVERIREGKELYLLFTHGDFDHIIGYGAFPDAKVIGSAGLRDHRNKQQKLAYIHQFDDEYYVDRDYDITFPVPDVVIEHDGQQLQVGKTILTFYLAPGHTNDGLFVIMNNTWIAGDYLSDFELPFIDHSCKHYVETLEKAAMIIENHQELILVPGHGKATNERDEIKRRHHLAQSYIQRLVQAVQSEDGEALDVLGEEMPYPSSFTKECHEKNIEITKSEYGS</sequence>
<dbReference type="AlphaFoldDB" id="A0A0M0L9F0"/>
<dbReference type="PATRIC" id="fig|284581.3.peg.4693"/>
<organism evidence="2 3">
    <name type="scientific">Priestia koreensis</name>
    <dbReference type="NCBI Taxonomy" id="284581"/>
    <lineage>
        <taxon>Bacteria</taxon>
        <taxon>Bacillati</taxon>
        <taxon>Bacillota</taxon>
        <taxon>Bacilli</taxon>
        <taxon>Bacillales</taxon>
        <taxon>Bacillaceae</taxon>
        <taxon>Priestia</taxon>
    </lineage>
</organism>
<dbReference type="SUPFAM" id="SSF56281">
    <property type="entry name" value="Metallo-hydrolase/oxidoreductase"/>
    <property type="match status" value="1"/>
</dbReference>
<feature type="domain" description="Metallo-beta-lactamase" evidence="1">
    <location>
        <begin position="18"/>
        <end position="203"/>
    </location>
</feature>
<dbReference type="Gene3D" id="3.60.15.10">
    <property type="entry name" value="Ribonuclease Z/Hydroxyacylglutathione hydrolase-like"/>
    <property type="match status" value="1"/>
</dbReference>
<dbReference type="PANTHER" id="PTHR23131:SF0">
    <property type="entry name" value="ENDORIBONUCLEASE LACTB2"/>
    <property type="match status" value="1"/>
</dbReference>
<accession>A0A0M0L9F0</accession>
<dbReference type="OrthoDB" id="1491389at2"/>
<evidence type="ECO:0000259" key="1">
    <source>
        <dbReference type="SMART" id="SM00849"/>
    </source>
</evidence>
<keyword evidence="2" id="KW-0378">Hydrolase</keyword>
<dbReference type="GO" id="GO:0016787">
    <property type="term" value="F:hydrolase activity"/>
    <property type="evidence" value="ECO:0007669"/>
    <property type="project" value="UniProtKB-KW"/>
</dbReference>
<comment type="caution">
    <text evidence="2">The sequence shown here is derived from an EMBL/GenBank/DDBJ whole genome shotgun (WGS) entry which is preliminary data.</text>
</comment>
<reference evidence="3" key="1">
    <citation type="submission" date="2015-08" db="EMBL/GenBank/DDBJ databases">
        <title>Fjat-14210 dsm16467.</title>
        <authorList>
            <person name="Liu B."/>
            <person name="Wang J."/>
            <person name="Zhu Y."/>
            <person name="Liu G."/>
            <person name="Chen Q."/>
            <person name="Chen Z."/>
            <person name="Lan J."/>
            <person name="Che J."/>
            <person name="Ge C."/>
            <person name="Shi H."/>
            <person name="Pan Z."/>
            <person name="Liu X."/>
        </authorList>
    </citation>
    <scope>NUCLEOTIDE SEQUENCE [LARGE SCALE GENOMIC DNA]</scope>
    <source>
        <strain evidence="3">DSM 16467</strain>
    </source>
</reference>
<gene>
    <name evidence="2" type="ORF">AMD01_06445</name>
</gene>
<evidence type="ECO:0000313" key="3">
    <source>
        <dbReference type="Proteomes" id="UP000037558"/>
    </source>
</evidence>
<dbReference type="PANTHER" id="PTHR23131">
    <property type="entry name" value="ENDORIBONUCLEASE LACTB2"/>
    <property type="match status" value="1"/>
</dbReference>
<evidence type="ECO:0000313" key="2">
    <source>
        <dbReference type="EMBL" id="KOO47664.1"/>
    </source>
</evidence>
<dbReference type="InterPro" id="IPR036866">
    <property type="entry name" value="RibonucZ/Hydroxyglut_hydro"/>
</dbReference>
<dbReference type="Proteomes" id="UP000037558">
    <property type="component" value="Unassembled WGS sequence"/>
</dbReference>
<dbReference type="Pfam" id="PF00753">
    <property type="entry name" value="Lactamase_B"/>
    <property type="match status" value="1"/>
</dbReference>
<proteinExistence type="predicted"/>
<dbReference type="InterPro" id="IPR050662">
    <property type="entry name" value="Sec-metab_biosynth-thioest"/>
</dbReference>
<keyword evidence="3" id="KW-1185">Reference proteome</keyword>